<feature type="domain" description="ENTH" evidence="10">
    <location>
        <begin position="24"/>
        <end position="161"/>
    </location>
</feature>
<evidence type="ECO:0000256" key="9">
    <source>
        <dbReference type="SAM" id="MobiDB-lite"/>
    </source>
</evidence>
<dbReference type="InterPro" id="IPR008942">
    <property type="entry name" value="ENTH_VHS"/>
</dbReference>
<dbReference type="GO" id="GO:0030136">
    <property type="term" value="C:clathrin-coated vesicle"/>
    <property type="evidence" value="ECO:0007669"/>
    <property type="project" value="UniProtKB-SubCell"/>
</dbReference>
<dbReference type="InterPro" id="IPR014712">
    <property type="entry name" value="ANTH_dom_sf"/>
</dbReference>
<dbReference type="InterPro" id="IPR048050">
    <property type="entry name" value="ANTH_N_plant"/>
</dbReference>
<evidence type="ECO:0000256" key="6">
    <source>
        <dbReference type="ARBA" id="ARBA00023136"/>
    </source>
</evidence>
<protein>
    <recommendedName>
        <fullName evidence="10">ENTH domain-containing protein</fullName>
    </recommendedName>
</protein>
<evidence type="ECO:0000313" key="11">
    <source>
        <dbReference type="EMBL" id="CAL4947990.1"/>
    </source>
</evidence>
<dbReference type="FunFam" id="1.20.58.150:FF:000003">
    <property type="entry name" value="Putative clathrin assembly protein"/>
    <property type="match status" value="1"/>
</dbReference>
<dbReference type="Proteomes" id="UP001497457">
    <property type="component" value="Chromosome 17b"/>
</dbReference>
<dbReference type="SUPFAM" id="SSF48464">
    <property type="entry name" value="ENTH/VHS domain"/>
    <property type="match status" value="1"/>
</dbReference>
<evidence type="ECO:0000256" key="8">
    <source>
        <dbReference type="ARBA" id="ARBA00023329"/>
    </source>
</evidence>
<evidence type="ECO:0000256" key="3">
    <source>
        <dbReference type="ARBA" id="ARBA00004600"/>
    </source>
</evidence>
<comment type="subcellular location">
    <subcellularLocation>
        <location evidence="1">Cytoplasmic vesicle</location>
        <location evidence="1">Clathrin-coated vesicle</location>
    </subcellularLocation>
    <subcellularLocation>
        <location evidence="2">Golgi apparatus</location>
    </subcellularLocation>
    <subcellularLocation>
        <location evidence="3">Membrane</location>
        <location evidence="3">Clathrin-coated pit</location>
    </subcellularLocation>
</comment>
<evidence type="ECO:0000259" key="10">
    <source>
        <dbReference type="PROSITE" id="PS50942"/>
    </source>
</evidence>
<evidence type="ECO:0000256" key="7">
    <source>
        <dbReference type="ARBA" id="ARBA00023176"/>
    </source>
</evidence>
<dbReference type="GO" id="GO:0005794">
    <property type="term" value="C:Golgi apparatus"/>
    <property type="evidence" value="ECO:0007669"/>
    <property type="project" value="UniProtKB-SubCell"/>
</dbReference>
<dbReference type="GO" id="GO:0005905">
    <property type="term" value="C:clathrin-coated pit"/>
    <property type="evidence" value="ECO:0007669"/>
    <property type="project" value="UniProtKB-SubCell"/>
</dbReference>
<dbReference type="InterPro" id="IPR045192">
    <property type="entry name" value="AP180-like"/>
</dbReference>
<dbReference type="AlphaFoldDB" id="A0ABC8YQV9"/>
<dbReference type="SMART" id="SM00273">
    <property type="entry name" value="ENTH"/>
    <property type="match status" value="1"/>
</dbReference>
<dbReference type="InterPro" id="IPR011417">
    <property type="entry name" value="ANTH_dom"/>
</dbReference>
<keyword evidence="7" id="KW-0168">Coated pit</keyword>
<sequence>MSALQSWRKAYGALKDSTTVSLANLNSDFKDLDVAIVRATNHVETPPKERHLRKIVAATSIARPRADVAYCIHALARRLAKTRNWIVALKTLVVIHRLLRDGDPTFREEFLPFTQRVRILQLSNFKDDSSPIAWDYSSWVRTYGLFLEEKLECFRVLKYDIEAERLPKQGQGSEKGHSRTRELNSQDLLEQLPALQQLLYRLIGCRPEGAANNNYLVQYALALVLKESFKIYCAINDGIINLVDKFFEMPRHEALKAVDIYRRAGQQAGSLSDFYESCRGLELARNFQFPTLREPPQTFISTMEEYVKEAPRMVPVTEPLELPERLLLTYKPEEAEEAPEPVPIVEEKPQAVEEPAPVPTSSEIASPPPKPEITDTGDLLGLSDPNPSVSAIEESNALALAIIPTGVDSSTTNTATEQDPTGWELALVAATPNSNTNPLAMEIAWRLNELSSNDFHIHSKVQNVVLDSVDGSVAVYSYRLLTVGLLGGGFDKLTLDSLYDEGTYRQMQQQQLYGSAAPNPFMASDPFAMSNQVAPPPSVQMAAMAQQPQPLMIEANPFGPPLQPQHAGMAPAANPFLDAGFGAFPAANGMHPQANPFGAAQLL</sequence>
<keyword evidence="6" id="KW-0472">Membrane</keyword>
<dbReference type="Gene3D" id="1.25.40.90">
    <property type="match status" value="1"/>
</dbReference>
<dbReference type="FunFam" id="1.25.40.90:FF:000005">
    <property type="entry name" value="Clathrin assembly protein AP180"/>
    <property type="match status" value="1"/>
</dbReference>
<feature type="region of interest" description="Disordered" evidence="9">
    <location>
        <begin position="348"/>
        <end position="386"/>
    </location>
</feature>
<dbReference type="Gene3D" id="1.20.58.150">
    <property type="entry name" value="ANTH domain"/>
    <property type="match status" value="1"/>
</dbReference>
<name>A0ABC8YQV9_9POAL</name>
<organism evidence="11 12">
    <name type="scientific">Urochloa decumbens</name>
    <dbReference type="NCBI Taxonomy" id="240449"/>
    <lineage>
        <taxon>Eukaryota</taxon>
        <taxon>Viridiplantae</taxon>
        <taxon>Streptophyta</taxon>
        <taxon>Embryophyta</taxon>
        <taxon>Tracheophyta</taxon>
        <taxon>Spermatophyta</taxon>
        <taxon>Magnoliopsida</taxon>
        <taxon>Liliopsida</taxon>
        <taxon>Poales</taxon>
        <taxon>Poaceae</taxon>
        <taxon>PACMAD clade</taxon>
        <taxon>Panicoideae</taxon>
        <taxon>Panicodae</taxon>
        <taxon>Paniceae</taxon>
        <taxon>Melinidinae</taxon>
        <taxon>Urochloa</taxon>
    </lineage>
</organism>
<dbReference type="SUPFAM" id="SSF89009">
    <property type="entry name" value="GAT-like domain"/>
    <property type="match status" value="1"/>
</dbReference>
<evidence type="ECO:0000256" key="4">
    <source>
        <dbReference type="ARBA" id="ARBA00022583"/>
    </source>
</evidence>
<dbReference type="InterPro" id="IPR013809">
    <property type="entry name" value="ENTH"/>
</dbReference>
<keyword evidence="8" id="KW-0968">Cytoplasmic vesicle</keyword>
<dbReference type="GO" id="GO:0000149">
    <property type="term" value="F:SNARE binding"/>
    <property type="evidence" value="ECO:0007669"/>
    <property type="project" value="UniProtKB-ARBA"/>
</dbReference>
<accession>A0ABC8YQV9</accession>
<dbReference type="Pfam" id="PF07651">
    <property type="entry name" value="ANTH"/>
    <property type="match status" value="1"/>
</dbReference>
<dbReference type="EMBL" id="OZ075127">
    <property type="protein sequence ID" value="CAL4947990.1"/>
    <property type="molecule type" value="Genomic_DNA"/>
</dbReference>
<dbReference type="CDD" id="cd03564">
    <property type="entry name" value="ANTH_N"/>
    <property type="match status" value="1"/>
</dbReference>
<dbReference type="PANTHER" id="PTHR22951:SF61">
    <property type="entry name" value="OS01G0694900 PROTEIN"/>
    <property type="match status" value="1"/>
</dbReference>
<evidence type="ECO:0000313" key="12">
    <source>
        <dbReference type="Proteomes" id="UP001497457"/>
    </source>
</evidence>
<keyword evidence="5" id="KW-0333">Golgi apparatus</keyword>
<gene>
    <name evidence="11" type="ORF">URODEC1_LOCUS37120</name>
</gene>
<dbReference type="GO" id="GO:0030276">
    <property type="term" value="F:clathrin binding"/>
    <property type="evidence" value="ECO:0007669"/>
    <property type="project" value="UniProtKB-ARBA"/>
</dbReference>
<dbReference type="GO" id="GO:0072583">
    <property type="term" value="P:clathrin-dependent endocytosis"/>
    <property type="evidence" value="ECO:0007669"/>
    <property type="project" value="UniProtKB-ARBA"/>
</dbReference>
<proteinExistence type="predicted"/>
<keyword evidence="12" id="KW-1185">Reference proteome</keyword>
<dbReference type="PROSITE" id="PS50942">
    <property type="entry name" value="ENTH"/>
    <property type="match status" value="1"/>
</dbReference>
<evidence type="ECO:0000256" key="5">
    <source>
        <dbReference type="ARBA" id="ARBA00023034"/>
    </source>
</evidence>
<reference evidence="12" key="1">
    <citation type="submission" date="2024-06" db="EMBL/GenBank/DDBJ databases">
        <authorList>
            <person name="Ryan C."/>
        </authorList>
    </citation>
    <scope>NUCLEOTIDE SEQUENCE [LARGE SCALE GENOMIC DNA]</scope>
</reference>
<evidence type="ECO:0000256" key="2">
    <source>
        <dbReference type="ARBA" id="ARBA00004555"/>
    </source>
</evidence>
<reference evidence="11 12" key="2">
    <citation type="submission" date="2024-10" db="EMBL/GenBank/DDBJ databases">
        <authorList>
            <person name="Ryan C."/>
        </authorList>
    </citation>
    <scope>NUCLEOTIDE SEQUENCE [LARGE SCALE GENOMIC DNA]</scope>
</reference>
<keyword evidence="4" id="KW-0254">Endocytosis</keyword>
<dbReference type="PANTHER" id="PTHR22951">
    <property type="entry name" value="CLATHRIN ASSEMBLY PROTEIN"/>
    <property type="match status" value="1"/>
</dbReference>
<evidence type="ECO:0000256" key="1">
    <source>
        <dbReference type="ARBA" id="ARBA00004132"/>
    </source>
</evidence>